<dbReference type="CDD" id="cd00090">
    <property type="entry name" value="HTH_ARSR"/>
    <property type="match status" value="1"/>
</dbReference>
<comment type="caution">
    <text evidence="5">The sequence shown here is derived from an EMBL/GenBank/DDBJ whole genome shotgun (WGS) entry which is preliminary data.</text>
</comment>
<dbReference type="PANTHER" id="PTHR43132:SF6">
    <property type="entry name" value="HTH-TYPE TRANSCRIPTIONAL REPRESSOR CZRA"/>
    <property type="match status" value="1"/>
</dbReference>
<dbReference type="Pfam" id="PF19361">
    <property type="entry name" value="DUF5937"/>
    <property type="match status" value="1"/>
</dbReference>
<evidence type="ECO:0000256" key="2">
    <source>
        <dbReference type="ARBA" id="ARBA00023125"/>
    </source>
</evidence>
<dbReference type="AlphaFoldDB" id="A0A7W7GZE8"/>
<reference evidence="5 6" key="1">
    <citation type="submission" date="2020-08" db="EMBL/GenBank/DDBJ databases">
        <title>Sequencing the genomes of 1000 actinobacteria strains.</title>
        <authorList>
            <person name="Klenk H.-P."/>
        </authorList>
    </citation>
    <scope>NUCLEOTIDE SEQUENCE [LARGE SCALE GENOMIC DNA]</scope>
    <source>
        <strain evidence="5 6">DSM 45809</strain>
    </source>
</reference>
<accession>A0A7W7GZE8</accession>
<dbReference type="SMART" id="SM00418">
    <property type="entry name" value="HTH_ARSR"/>
    <property type="match status" value="1"/>
</dbReference>
<dbReference type="InterPro" id="IPR051011">
    <property type="entry name" value="Metal_resp_trans_reg"/>
</dbReference>
<dbReference type="InterPro" id="IPR036390">
    <property type="entry name" value="WH_DNA-bd_sf"/>
</dbReference>
<name>A0A7W7GZE8_9ACTN</name>
<dbReference type="InterPro" id="IPR045981">
    <property type="entry name" value="DUF5937"/>
</dbReference>
<dbReference type="EMBL" id="JACHNB010000001">
    <property type="protein sequence ID" value="MBB4741128.1"/>
    <property type="molecule type" value="Genomic_DNA"/>
</dbReference>
<dbReference type="InterPro" id="IPR011991">
    <property type="entry name" value="ArsR-like_HTH"/>
</dbReference>
<feature type="domain" description="HTH arsR-type" evidence="4">
    <location>
        <begin position="239"/>
        <end position="326"/>
    </location>
</feature>
<proteinExistence type="predicted"/>
<organism evidence="5 6">
    <name type="scientific">Actinoplanes octamycinicus</name>
    <dbReference type="NCBI Taxonomy" id="135948"/>
    <lineage>
        <taxon>Bacteria</taxon>
        <taxon>Bacillati</taxon>
        <taxon>Actinomycetota</taxon>
        <taxon>Actinomycetes</taxon>
        <taxon>Micromonosporales</taxon>
        <taxon>Micromonosporaceae</taxon>
        <taxon>Actinoplanes</taxon>
    </lineage>
</organism>
<dbReference type="SUPFAM" id="SSF46785">
    <property type="entry name" value="Winged helix' DNA-binding domain"/>
    <property type="match status" value="1"/>
</dbReference>
<dbReference type="PROSITE" id="PS50987">
    <property type="entry name" value="HTH_ARSR_2"/>
    <property type="match status" value="1"/>
</dbReference>
<dbReference type="GO" id="GO:0003700">
    <property type="term" value="F:DNA-binding transcription factor activity"/>
    <property type="evidence" value="ECO:0007669"/>
    <property type="project" value="InterPro"/>
</dbReference>
<evidence type="ECO:0000313" key="5">
    <source>
        <dbReference type="EMBL" id="MBB4741128.1"/>
    </source>
</evidence>
<evidence type="ECO:0000256" key="3">
    <source>
        <dbReference type="ARBA" id="ARBA00023163"/>
    </source>
</evidence>
<dbReference type="Gene3D" id="1.10.10.10">
    <property type="entry name" value="Winged helix-like DNA-binding domain superfamily/Winged helix DNA-binding domain"/>
    <property type="match status" value="1"/>
</dbReference>
<dbReference type="Pfam" id="PF12840">
    <property type="entry name" value="HTH_20"/>
    <property type="match status" value="1"/>
</dbReference>
<protein>
    <submittedName>
        <fullName evidence="5">DNA-binding transcriptional ArsR family regulator</fullName>
    </submittedName>
</protein>
<dbReference type="InterPro" id="IPR001845">
    <property type="entry name" value="HTH_ArsR_DNA-bd_dom"/>
</dbReference>
<keyword evidence="1" id="KW-0805">Transcription regulation</keyword>
<dbReference type="InterPro" id="IPR036388">
    <property type="entry name" value="WH-like_DNA-bd_sf"/>
</dbReference>
<keyword evidence="3" id="KW-0804">Transcription</keyword>
<keyword evidence="2 5" id="KW-0238">DNA-binding</keyword>
<gene>
    <name evidence="5" type="ORF">BJY16_004587</name>
</gene>
<sequence length="326" mass="34890">MMRFEVGAEDLLRTRFAVSPIFELQSLIRVLALPAPGLPETWLSRFRPAFDQLREHPGLAVTLALKTAKSGANFYAPPPRGMDQTIERDLAAIRAWPLAAAREEIAWYLARRRVTATTKAFLYAEELLDRLADFLELAWSTLLAAEWPQMRAVCERDVVHRAAELGRAGWAAALAGLGPRVRWHDGGIELTAHHGPAGALGGTGLLLVPSMVIWPGTAVFGDDPWPKAIIYPARGVGALFEPAPAAVPDALAALLGRSRAQLLAALAEPASTTQLAAVLGLATGAVGDHLAVLLRAGLVMRARSGRSVLYSRTVLGDQVMRGAAGL</sequence>
<evidence type="ECO:0000259" key="4">
    <source>
        <dbReference type="PROSITE" id="PS50987"/>
    </source>
</evidence>
<dbReference type="PANTHER" id="PTHR43132">
    <property type="entry name" value="ARSENICAL RESISTANCE OPERON REPRESSOR ARSR-RELATED"/>
    <property type="match status" value="1"/>
</dbReference>
<evidence type="ECO:0000256" key="1">
    <source>
        <dbReference type="ARBA" id="ARBA00023015"/>
    </source>
</evidence>
<keyword evidence="6" id="KW-1185">Reference proteome</keyword>
<evidence type="ECO:0000313" key="6">
    <source>
        <dbReference type="Proteomes" id="UP000546162"/>
    </source>
</evidence>
<dbReference type="Proteomes" id="UP000546162">
    <property type="component" value="Unassembled WGS sequence"/>
</dbReference>
<dbReference type="GO" id="GO:0003677">
    <property type="term" value="F:DNA binding"/>
    <property type="evidence" value="ECO:0007669"/>
    <property type="project" value="UniProtKB-KW"/>
</dbReference>